<gene>
    <name evidence="5" type="ORF">HZZ10_12985</name>
</gene>
<dbReference type="CDD" id="cd00156">
    <property type="entry name" value="REC"/>
    <property type="match status" value="1"/>
</dbReference>
<dbReference type="SUPFAM" id="SSF52172">
    <property type="entry name" value="CheY-like"/>
    <property type="match status" value="1"/>
</dbReference>
<evidence type="ECO:0000313" key="6">
    <source>
        <dbReference type="Proteomes" id="UP000561011"/>
    </source>
</evidence>
<dbReference type="PANTHER" id="PTHR43156">
    <property type="entry name" value="STAGE II SPORULATION PROTEIN E-RELATED"/>
    <property type="match status" value="1"/>
</dbReference>
<dbReference type="SMART" id="SM00331">
    <property type="entry name" value="PP2C_SIG"/>
    <property type="match status" value="1"/>
</dbReference>
<dbReference type="EMBL" id="JACBYE010000033">
    <property type="protein sequence ID" value="NYS94428.1"/>
    <property type="molecule type" value="Genomic_DNA"/>
</dbReference>
<evidence type="ECO:0000313" key="5">
    <source>
        <dbReference type="EMBL" id="NYS94428.1"/>
    </source>
</evidence>
<dbReference type="AlphaFoldDB" id="A0A853F044"/>
<comment type="caution">
    <text evidence="5">The sequence shown here is derived from an EMBL/GenBank/DDBJ whole genome shotgun (WGS) entry which is preliminary data.</text>
</comment>
<keyword evidence="2" id="KW-0597">Phosphoprotein</keyword>
<dbReference type="RefSeq" id="WP_179913821.1">
    <property type="nucleotide sequence ID" value="NZ_JACBYE010000033.1"/>
</dbReference>
<feature type="region of interest" description="Disordered" evidence="3">
    <location>
        <begin position="331"/>
        <end position="351"/>
    </location>
</feature>
<dbReference type="InterPro" id="IPR036457">
    <property type="entry name" value="PPM-type-like_dom_sf"/>
</dbReference>
<dbReference type="GO" id="GO:0000160">
    <property type="term" value="P:phosphorelay signal transduction system"/>
    <property type="evidence" value="ECO:0007669"/>
    <property type="project" value="InterPro"/>
</dbReference>
<feature type="modified residue" description="4-aspartylphosphate" evidence="2">
    <location>
        <position position="63"/>
    </location>
</feature>
<keyword evidence="1" id="KW-0378">Hydrolase</keyword>
<evidence type="ECO:0000259" key="4">
    <source>
        <dbReference type="PROSITE" id="PS50110"/>
    </source>
</evidence>
<organism evidence="5 6">
    <name type="scientific">Sanguibacter inulinus</name>
    <dbReference type="NCBI Taxonomy" id="60922"/>
    <lineage>
        <taxon>Bacteria</taxon>
        <taxon>Bacillati</taxon>
        <taxon>Actinomycetota</taxon>
        <taxon>Actinomycetes</taxon>
        <taxon>Micrococcales</taxon>
        <taxon>Sanguibacteraceae</taxon>
        <taxon>Sanguibacter</taxon>
    </lineage>
</organism>
<dbReference type="Gene3D" id="3.60.40.10">
    <property type="entry name" value="PPM-type phosphatase domain"/>
    <property type="match status" value="1"/>
</dbReference>
<evidence type="ECO:0000256" key="3">
    <source>
        <dbReference type="SAM" id="MobiDB-lite"/>
    </source>
</evidence>
<reference evidence="5 6" key="1">
    <citation type="submission" date="2020-07" db="EMBL/GenBank/DDBJ databases">
        <title>MOT database genomes.</title>
        <authorList>
            <person name="Joseph S."/>
            <person name="Aduse-Opoku J."/>
            <person name="Hashim A."/>
            <person name="Wade W."/>
            <person name="Curtis M."/>
        </authorList>
    </citation>
    <scope>NUCLEOTIDE SEQUENCE [LARGE SCALE GENOMIC DNA]</scope>
    <source>
        <strain evidence="5 6">DSM 100099</strain>
    </source>
</reference>
<name>A0A853F044_9MICO</name>
<dbReference type="GO" id="GO:0016791">
    <property type="term" value="F:phosphatase activity"/>
    <property type="evidence" value="ECO:0007669"/>
    <property type="project" value="TreeGrafter"/>
</dbReference>
<sequence>MSVRDGSTGETAPVRVLIVDDDDGDAMLVEELFADSALEVTLDRARSIDEALGRLDVDCVLLDLGLPDATGLSGVERINATGTSAALVVLTGMTSSDLGVDAVAAGAQDYLVKHEVDPDLLARSVRYAVQRRLSDEQARTIYKSSVRARETARLERALLPTPSIVDPRLSVLVGYLPGGDGLLGGDFYDVVERADGTLACIIGDVAGHGPDEAALGATLRTAWRTLVLAEIDPERILPLLERVMLDERSRPETFTTLCQLVISADRSSAELYLAGHHAPILVSEQSRAIEPTHRGRALGIPVDSPWKSQRLELAGSWWLMLYTDGLLEATVRDPGSDQDRPHDADRRDRGGRSRIGIDGLLAAVSAEFRDGTEELVERILRTVHAVHGGRLVDDAAVLILGWPGCDAGHGQRSATLADSEEWS</sequence>
<evidence type="ECO:0000256" key="1">
    <source>
        <dbReference type="ARBA" id="ARBA00022801"/>
    </source>
</evidence>
<keyword evidence="6" id="KW-1185">Reference proteome</keyword>
<dbReference type="InterPro" id="IPR052016">
    <property type="entry name" value="Bact_Sigma-Reg"/>
</dbReference>
<evidence type="ECO:0000256" key="2">
    <source>
        <dbReference type="PROSITE-ProRule" id="PRU00169"/>
    </source>
</evidence>
<dbReference type="Gene3D" id="3.40.50.2300">
    <property type="match status" value="1"/>
</dbReference>
<accession>A0A853F044</accession>
<dbReference type="Pfam" id="PF07228">
    <property type="entry name" value="SpoIIE"/>
    <property type="match status" value="1"/>
</dbReference>
<dbReference type="InterPro" id="IPR001932">
    <property type="entry name" value="PPM-type_phosphatase-like_dom"/>
</dbReference>
<feature type="domain" description="Response regulatory" evidence="4">
    <location>
        <begin position="15"/>
        <end position="128"/>
    </location>
</feature>
<dbReference type="PROSITE" id="PS50110">
    <property type="entry name" value="RESPONSE_REGULATORY"/>
    <property type="match status" value="1"/>
</dbReference>
<dbReference type="Pfam" id="PF00072">
    <property type="entry name" value="Response_reg"/>
    <property type="match status" value="1"/>
</dbReference>
<dbReference type="InterPro" id="IPR011006">
    <property type="entry name" value="CheY-like_superfamily"/>
</dbReference>
<dbReference type="PANTHER" id="PTHR43156:SF2">
    <property type="entry name" value="STAGE II SPORULATION PROTEIN E"/>
    <property type="match status" value="1"/>
</dbReference>
<dbReference type="Proteomes" id="UP000561011">
    <property type="component" value="Unassembled WGS sequence"/>
</dbReference>
<protein>
    <submittedName>
        <fullName evidence="5">SpoIIE family protein phosphatase</fullName>
    </submittedName>
</protein>
<dbReference type="InterPro" id="IPR001789">
    <property type="entry name" value="Sig_transdc_resp-reg_receiver"/>
</dbReference>
<dbReference type="SMART" id="SM00448">
    <property type="entry name" value="REC"/>
    <property type="match status" value="1"/>
</dbReference>
<proteinExistence type="predicted"/>